<dbReference type="PANTHER" id="PTHR35529">
    <property type="entry name" value="MANGANESE EFFLUX PUMP MNTP-RELATED"/>
    <property type="match status" value="1"/>
</dbReference>
<dbReference type="Pfam" id="PF02659">
    <property type="entry name" value="Mntp"/>
    <property type="match status" value="1"/>
</dbReference>
<dbReference type="InterPro" id="IPR022929">
    <property type="entry name" value="Put_MntP"/>
</dbReference>
<evidence type="ECO:0000256" key="7">
    <source>
        <dbReference type="ARBA" id="ARBA00023211"/>
    </source>
</evidence>
<sequence>MIAVLILALALAMDAFAVALVRGASGPHSGWRALETGVAFGVAQGVMPLIGWALGALFVGWLEAVDHWVAFVLLSFLGYRMMREGLDADDGAEDGANISGKSHFTALLIAAIATSIDAAAAGLTLELFSPPVLLSCLMIGLVTLALCAPAYWFAARIGPALGKKAEIVGGAVLIGLGVKILADHTGWF</sequence>
<dbReference type="HAMAP" id="MF_01521">
    <property type="entry name" value="MntP_pump"/>
    <property type="match status" value="1"/>
</dbReference>
<keyword evidence="10" id="KW-1185">Reference proteome</keyword>
<dbReference type="RefSeq" id="WP_346032689.1">
    <property type="nucleotide sequence ID" value="NZ_BAABHV010000010.1"/>
</dbReference>
<feature type="transmembrane region" description="Helical" evidence="8">
    <location>
        <begin position="131"/>
        <end position="153"/>
    </location>
</feature>
<reference evidence="10" key="1">
    <citation type="journal article" date="2019" name="Int. J. Syst. Evol. Microbiol.">
        <title>The Global Catalogue of Microorganisms (GCM) 10K type strain sequencing project: providing services to taxonomists for standard genome sequencing and annotation.</title>
        <authorList>
            <consortium name="The Broad Institute Genomics Platform"/>
            <consortium name="The Broad Institute Genome Sequencing Center for Infectious Disease"/>
            <person name="Wu L."/>
            <person name="Ma J."/>
        </authorList>
    </citation>
    <scope>NUCLEOTIDE SEQUENCE [LARGE SCALE GENOMIC DNA]</scope>
    <source>
        <strain evidence="10">JCM 18014</strain>
    </source>
</reference>
<keyword evidence="7 8" id="KW-0464">Manganese</keyword>
<organism evidence="9 10">
    <name type="scientific">Erythrobacter westpacificensis</name>
    <dbReference type="NCBI Taxonomy" id="1055231"/>
    <lineage>
        <taxon>Bacteria</taxon>
        <taxon>Pseudomonadati</taxon>
        <taxon>Pseudomonadota</taxon>
        <taxon>Alphaproteobacteria</taxon>
        <taxon>Sphingomonadales</taxon>
        <taxon>Erythrobacteraceae</taxon>
        <taxon>Erythrobacter/Porphyrobacter group</taxon>
        <taxon>Erythrobacter</taxon>
    </lineage>
</organism>
<feature type="transmembrane region" description="Helical" evidence="8">
    <location>
        <begin position="104"/>
        <end position="125"/>
    </location>
</feature>
<comment type="caution">
    <text evidence="8">Lacks conserved residue(s) required for the propagation of feature annotation.</text>
</comment>
<protein>
    <recommendedName>
        <fullName evidence="8">Putative manganese efflux pump MntP</fullName>
    </recommendedName>
</protein>
<evidence type="ECO:0000256" key="5">
    <source>
        <dbReference type="ARBA" id="ARBA00023065"/>
    </source>
</evidence>
<evidence type="ECO:0000313" key="10">
    <source>
        <dbReference type="Proteomes" id="UP001500518"/>
    </source>
</evidence>
<dbReference type="EMBL" id="BAABHV010000010">
    <property type="protein sequence ID" value="GAA5054319.1"/>
    <property type="molecule type" value="Genomic_DNA"/>
</dbReference>
<dbReference type="InterPro" id="IPR003810">
    <property type="entry name" value="Mntp/YtaF"/>
</dbReference>
<keyword evidence="4 8" id="KW-1133">Transmembrane helix</keyword>
<evidence type="ECO:0000256" key="3">
    <source>
        <dbReference type="ARBA" id="ARBA00022692"/>
    </source>
</evidence>
<evidence type="ECO:0000256" key="2">
    <source>
        <dbReference type="ARBA" id="ARBA00022475"/>
    </source>
</evidence>
<keyword evidence="2 8" id="KW-1003">Cell membrane</keyword>
<evidence type="ECO:0000256" key="1">
    <source>
        <dbReference type="ARBA" id="ARBA00022448"/>
    </source>
</evidence>
<feature type="transmembrane region" description="Helical" evidence="8">
    <location>
        <begin position="47"/>
        <end position="74"/>
    </location>
</feature>
<evidence type="ECO:0000256" key="4">
    <source>
        <dbReference type="ARBA" id="ARBA00022989"/>
    </source>
</evidence>
<proteinExistence type="inferred from homology"/>
<keyword evidence="3 8" id="KW-0812">Transmembrane</keyword>
<evidence type="ECO:0000256" key="8">
    <source>
        <dbReference type="HAMAP-Rule" id="MF_01521"/>
    </source>
</evidence>
<dbReference type="Proteomes" id="UP001500518">
    <property type="component" value="Unassembled WGS sequence"/>
</dbReference>
<name>A0ABP9K9X1_9SPHN</name>
<comment type="caution">
    <text evidence="9">The sequence shown here is derived from an EMBL/GenBank/DDBJ whole genome shotgun (WGS) entry which is preliminary data.</text>
</comment>
<accession>A0ABP9K9X1</accession>
<comment type="function">
    <text evidence="8">Probably functions as a manganese efflux pump.</text>
</comment>
<keyword evidence="5 8" id="KW-0406">Ion transport</keyword>
<comment type="subcellular location">
    <subcellularLocation>
        <location evidence="8">Cell membrane</location>
        <topology evidence="8">Multi-pass membrane protein</topology>
    </subcellularLocation>
</comment>
<evidence type="ECO:0000256" key="6">
    <source>
        <dbReference type="ARBA" id="ARBA00023136"/>
    </source>
</evidence>
<dbReference type="PANTHER" id="PTHR35529:SF1">
    <property type="entry name" value="MANGANESE EFFLUX PUMP MNTP-RELATED"/>
    <property type="match status" value="1"/>
</dbReference>
<keyword evidence="1 8" id="KW-0813">Transport</keyword>
<gene>
    <name evidence="8" type="primary">mntP</name>
    <name evidence="9" type="ORF">GCM10023208_17030</name>
</gene>
<keyword evidence="6 8" id="KW-0472">Membrane</keyword>
<evidence type="ECO:0000313" key="9">
    <source>
        <dbReference type="EMBL" id="GAA5054319.1"/>
    </source>
</evidence>
<comment type="similarity">
    <text evidence="8">Belongs to the MntP (TC 9.B.29) family.</text>
</comment>